<comment type="caution">
    <text evidence="3">The sequence shown here is derived from an EMBL/GenBank/DDBJ whole genome shotgun (WGS) entry which is preliminary data.</text>
</comment>
<dbReference type="SMART" id="SM00506">
    <property type="entry name" value="A1pp"/>
    <property type="match status" value="1"/>
</dbReference>
<feature type="domain" description="Macro" evidence="2">
    <location>
        <begin position="1"/>
        <end position="159"/>
    </location>
</feature>
<evidence type="ECO:0000256" key="1">
    <source>
        <dbReference type="ARBA" id="ARBA00035885"/>
    </source>
</evidence>
<dbReference type="CDD" id="cd02901">
    <property type="entry name" value="Macro_Poa1p-like"/>
    <property type="match status" value="1"/>
</dbReference>
<dbReference type="PANTHER" id="PTHR12521">
    <property type="entry name" value="PROTEIN C6ORF130"/>
    <property type="match status" value="1"/>
</dbReference>
<dbReference type="InterPro" id="IPR002589">
    <property type="entry name" value="Macro_dom"/>
</dbReference>
<gene>
    <name evidence="3" type="ORF">DIT97_06155</name>
</gene>
<sequence>MTEITYLKGDATTPQARGNKIIAHVCNDLGGWGKGFVLAISKRWPEPEAEYRHWHRNRAQNNFALGEIQLINVEEYIWVANMIGQRGMKTGSKGPPVRYPAIEQSLKSVADKARELSASVHMPRIGCGLAGGKWDMIEPLIEQTLCVTEIEVYVYDYGT</sequence>
<reference evidence="3 4" key="1">
    <citation type="journal article" date="2018" name="Nat. Biotechnol.">
        <title>A standardized bacterial taxonomy based on genome phylogeny substantially revises the tree of life.</title>
        <authorList>
            <person name="Parks D.H."/>
            <person name="Chuvochina M."/>
            <person name="Waite D.W."/>
            <person name="Rinke C."/>
            <person name="Skarshewski A."/>
            <person name="Chaumeil P.A."/>
            <person name="Hugenholtz P."/>
        </authorList>
    </citation>
    <scope>NUCLEOTIDE SEQUENCE [LARGE SCALE GENOMIC DNA]</scope>
    <source>
        <strain evidence="3">UBA9375</strain>
    </source>
</reference>
<dbReference type="Pfam" id="PF01661">
    <property type="entry name" value="Macro"/>
    <property type="match status" value="1"/>
</dbReference>
<dbReference type="InterPro" id="IPR043472">
    <property type="entry name" value="Macro_dom-like"/>
</dbReference>
<dbReference type="Proteomes" id="UP000263642">
    <property type="component" value="Unassembled WGS sequence"/>
</dbReference>
<dbReference type="PROSITE" id="PS51154">
    <property type="entry name" value="MACRO"/>
    <property type="match status" value="1"/>
</dbReference>
<evidence type="ECO:0000313" key="4">
    <source>
        <dbReference type="Proteomes" id="UP000263642"/>
    </source>
</evidence>
<proteinExistence type="predicted"/>
<organism evidence="3 4">
    <name type="scientific">Gimesia maris</name>
    <dbReference type="NCBI Taxonomy" id="122"/>
    <lineage>
        <taxon>Bacteria</taxon>
        <taxon>Pseudomonadati</taxon>
        <taxon>Planctomycetota</taxon>
        <taxon>Planctomycetia</taxon>
        <taxon>Planctomycetales</taxon>
        <taxon>Planctomycetaceae</taxon>
        <taxon>Gimesia</taxon>
    </lineage>
</organism>
<dbReference type="AlphaFoldDB" id="A0A3D3R1D2"/>
<dbReference type="SUPFAM" id="SSF52949">
    <property type="entry name" value="Macro domain-like"/>
    <property type="match status" value="1"/>
</dbReference>
<dbReference type="EMBL" id="DQAY01000041">
    <property type="protein sequence ID" value="HCO22654.1"/>
    <property type="molecule type" value="Genomic_DNA"/>
</dbReference>
<protein>
    <submittedName>
        <fullName evidence="3">Appr-1-p processing protein</fullName>
    </submittedName>
</protein>
<name>A0A3D3R1D2_9PLAN</name>
<evidence type="ECO:0000313" key="3">
    <source>
        <dbReference type="EMBL" id="HCO22654.1"/>
    </source>
</evidence>
<dbReference type="Gene3D" id="3.40.220.10">
    <property type="entry name" value="Leucine Aminopeptidase, subunit E, domain 1"/>
    <property type="match status" value="1"/>
</dbReference>
<dbReference type="PANTHER" id="PTHR12521:SF0">
    <property type="entry name" value="ADP-RIBOSE GLYCOHYDROLASE OARD1"/>
    <property type="match status" value="1"/>
</dbReference>
<evidence type="ECO:0000259" key="2">
    <source>
        <dbReference type="PROSITE" id="PS51154"/>
    </source>
</evidence>
<dbReference type="GO" id="GO:0140291">
    <property type="term" value="P:peptidyl-glutamate ADP-deribosylation"/>
    <property type="evidence" value="ECO:0007669"/>
    <property type="project" value="TreeGrafter"/>
</dbReference>
<accession>A0A3D3R1D2</accession>
<dbReference type="InterPro" id="IPR050892">
    <property type="entry name" value="ADP-ribose_metab_enzymes"/>
</dbReference>
<comment type="catalytic activity">
    <reaction evidence="1">
        <text>an N-(ADP-alpha-D-ribosyl)-thymidine in DNA + H2O = a thymidine in DNA + ADP-D-ribose</text>
        <dbReference type="Rhea" id="RHEA:71655"/>
        <dbReference type="Rhea" id="RHEA-COMP:13556"/>
        <dbReference type="Rhea" id="RHEA-COMP:18051"/>
        <dbReference type="ChEBI" id="CHEBI:15377"/>
        <dbReference type="ChEBI" id="CHEBI:57967"/>
        <dbReference type="ChEBI" id="CHEBI:137386"/>
        <dbReference type="ChEBI" id="CHEBI:191199"/>
    </reaction>
    <physiologicalReaction direction="left-to-right" evidence="1">
        <dbReference type="Rhea" id="RHEA:71656"/>
    </physiologicalReaction>
</comment>